<dbReference type="InterPro" id="IPR009922">
    <property type="entry name" value="DUF1457"/>
</dbReference>
<evidence type="ECO:0000313" key="1">
    <source>
        <dbReference type="EMBL" id="RMB04648.1"/>
    </source>
</evidence>
<accession>A0A3M0C4J5</accession>
<protein>
    <submittedName>
        <fullName evidence="1">PAS domain-containing protein</fullName>
    </submittedName>
</protein>
<gene>
    <name evidence="1" type="ORF">BXY39_2919</name>
</gene>
<sequence>MPLFGDRPLTEDNWVDNAEMADRLPFPLLKTLYSLWADKKAALGHIPSWGDFSPSEISEIIPSLAVFQHDDDNGRLRIRFIGTRFVDVSGTDNTGLFVDELPHSDNIVERARSVMEGGRPRFFSGRRMTWADREHKIYCTLCVPLQNKDTQKVDHLAYVAEFS</sequence>
<proteinExistence type="predicted"/>
<name>A0A3M0C4J5_9PROT</name>
<comment type="caution">
    <text evidence="1">The sequence shown here is derived from an EMBL/GenBank/DDBJ whole genome shotgun (WGS) entry which is preliminary data.</text>
</comment>
<reference evidence="1 2" key="1">
    <citation type="submission" date="2018-10" db="EMBL/GenBank/DDBJ databases">
        <title>Genomic Encyclopedia of Archaeal and Bacterial Type Strains, Phase II (KMG-II): from individual species to whole genera.</title>
        <authorList>
            <person name="Goeker M."/>
        </authorList>
    </citation>
    <scope>NUCLEOTIDE SEQUENCE [LARGE SCALE GENOMIC DNA]</scope>
    <source>
        <strain evidence="1 2">DSM 25217</strain>
    </source>
</reference>
<dbReference type="InParanoid" id="A0A3M0C4J5"/>
<dbReference type="Pfam" id="PF07310">
    <property type="entry name" value="PAS_5"/>
    <property type="match status" value="1"/>
</dbReference>
<evidence type="ECO:0000313" key="2">
    <source>
        <dbReference type="Proteomes" id="UP000271227"/>
    </source>
</evidence>
<dbReference type="EMBL" id="REFR01000013">
    <property type="protein sequence ID" value="RMB04648.1"/>
    <property type="molecule type" value="Genomic_DNA"/>
</dbReference>
<keyword evidence="2" id="KW-1185">Reference proteome</keyword>
<dbReference type="RefSeq" id="WP_121939561.1">
    <property type="nucleotide sequence ID" value="NZ_REFR01000013.1"/>
</dbReference>
<dbReference type="OrthoDB" id="7354362at2"/>
<dbReference type="Proteomes" id="UP000271227">
    <property type="component" value="Unassembled WGS sequence"/>
</dbReference>
<organism evidence="1 2">
    <name type="scientific">Eilatimonas milleporae</name>
    <dbReference type="NCBI Taxonomy" id="911205"/>
    <lineage>
        <taxon>Bacteria</taxon>
        <taxon>Pseudomonadati</taxon>
        <taxon>Pseudomonadota</taxon>
        <taxon>Alphaproteobacteria</taxon>
        <taxon>Kordiimonadales</taxon>
        <taxon>Kordiimonadaceae</taxon>
        <taxon>Eilatimonas</taxon>
    </lineage>
</organism>
<dbReference type="AlphaFoldDB" id="A0A3M0C4J5"/>